<feature type="transmembrane region" description="Helical" evidence="8">
    <location>
        <begin position="412"/>
        <end position="430"/>
    </location>
</feature>
<keyword evidence="5 8" id="KW-0472">Membrane</keyword>
<proteinExistence type="predicted"/>
<dbReference type="GO" id="GO:0022857">
    <property type="term" value="F:transmembrane transporter activity"/>
    <property type="evidence" value="ECO:0007669"/>
    <property type="project" value="InterPro"/>
</dbReference>
<evidence type="ECO:0000313" key="10">
    <source>
        <dbReference type="EMBL" id="CAG8593365.1"/>
    </source>
</evidence>
<evidence type="ECO:0000256" key="4">
    <source>
        <dbReference type="ARBA" id="ARBA00022989"/>
    </source>
</evidence>
<comment type="subcellular location">
    <subcellularLocation>
        <location evidence="1">Endomembrane system</location>
        <topology evidence="1">Multi-pass membrane protein</topology>
    </subcellularLocation>
</comment>
<keyword evidence="3 8" id="KW-0812">Transmembrane</keyword>
<feature type="transmembrane region" description="Helical" evidence="8">
    <location>
        <begin position="239"/>
        <end position="263"/>
    </location>
</feature>
<feature type="transmembrane region" description="Helical" evidence="8">
    <location>
        <begin position="275"/>
        <end position="296"/>
    </location>
</feature>
<feature type="transmembrane region" description="Helical" evidence="8">
    <location>
        <begin position="121"/>
        <end position="138"/>
    </location>
</feature>
<name>A0A9N9GCU3_9GLOM</name>
<dbReference type="Gene3D" id="1.20.1720.10">
    <property type="entry name" value="Multidrug resistance protein D"/>
    <property type="match status" value="1"/>
</dbReference>
<sequence>MDSNPQTERVYIPSPLSNSHSGSNLTAMSQENRDSIRTIVVGSSEENDTLNKEKVKNENIELGLDVKNENRNGEHAGIDFEPVQLPKSVKIPLVSGLCLILFLAGLAMPKIGTVFNNLSDVSWIATAYILTFNAFIPLAGRFADIFGRRVVMFFGLILFLVGSALCGAAQSMNMLIIMRALQGIGGGAVFSCILIVFADISTLDERAKYQGLVAIIFSIASVLGPLIGGAFVDHATWRWGFYINLPIGVLGLVLIAFTLKLPAVKGSLSDKLKRVDYIGTALIVGAVVTILLAVTWGGTKYAWSSARIICLFIVTGILIIALGVYEAKFAIEPIIPPQLFKIRSALAVYIGAPFFVMTFFSLMYFLPIFWQVAKHSSATISGLRLIPIPVGLVISANLAAILAPKFGRVRELMLLGTSLGVISVGLVSTFTENDSIGKEIGYLIIFGLGLGIVWSLGVVAVQSATDVKDLASATALVNFFQMLGGAIGVAISSTVFFNHLEKSLEDIFSSPEEIFLAKNSVTYVHNLPHDTESQVIHAYVLALQQVWYVQTIMAGISVIATLFIKNSPLRKDETIVAGAI</sequence>
<evidence type="ECO:0000313" key="11">
    <source>
        <dbReference type="Proteomes" id="UP000789508"/>
    </source>
</evidence>
<dbReference type="AlphaFoldDB" id="A0A9N9GCU3"/>
<dbReference type="PROSITE" id="PS00216">
    <property type="entry name" value="SUGAR_TRANSPORT_1"/>
    <property type="match status" value="1"/>
</dbReference>
<dbReference type="SUPFAM" id="SSF103473">
    <property type="entry name" value="MFS general substrate transporter"/>
    <property type="match status" value="1"/>
</dbReference>
<evidence type="ECO:0000256" key="3">
    <source>
        <dbReference type="ARBA" id="ARBA00022692"/>
    </source>
</evidence>
<dbReference type="PANTHER" id="PTHR23501">
    <property type="entry name" value="MAJOR FACILITATOR SUPERFAMILY"/>
    <property type="match status" value="1"/>
</dbReference>
<feature type="transmembrane region" description="Helical" evidence="8">
    <location>
        <begin position="176"/>
        <end position="197"/>
    </location>
</feature>
<dbReference type="GO" id="GO:0005886">
    <property type="term" value="C:plasma membrane"/>
    <property type="evidence" value="ECO:0007669"/>
    <property type="project" value="TreeGrafter"/>
</dbReference>
<dbReference type="InterPro" id="IPR011701">
    <property type="entry name" value="MFS"/>
</dbReference>
<evidence type="ECO:0000256" key="2">
    <source>
        <dbReference type="ARBA" id="ARBA00022448"/>
    </source>
</evidence>
<dbReference type="EMBL" id="CAJVPS010003709">
    <property type="protein sequence ID" value="CAG8593365.1"/>
    <property type="molecule type" value="Genomic_DNA"/>
</dbReference>
<feature type="transmembrane region" description="Helical" evidence="8">
    <location>
        <begin position="91"/>
        <end position="109"/>
    </location>
</feature>
<dbReference type="InterPro" id="IPR036259">
    <property type="entry name" value="MFS_trans_sf"/>
</dbReference>
<reference evidence="10" key="1">
    <citation type="submission" date="2021-06" db="EMBL/GenBank/DDBJ databases">
        <authorList>
            <person name="Kallberg Y."/>
            <person name="Tangrot J."/>
            <person name="Rosling A."/>
        </authorList>
    </citation>
    <scope>NUCLEOTIDE SEQUENCE</scope>
    <source>
        <strain evidence="10">FL130A</strain>
    </source>
</reference>
<feature type="transmembrane region" description="Helical" evidence="8">
    <location>
        <begin position="442"/>
        <end position="461"/>
    </location>
</feature>
<dbReference type="PROSITE" id="PS50850">
    <property type="entry name" value="MFS"/>
    <property type="match status" value="1"/>
</dbReference>
<feature type="transmembrane region" description="Helical" evidence="8">
    <location>
        <begin position="150"/>
        <end position="170"/>
    </location>
</feature>
<gene>
    <name evidence="10" type="ORF">ALEPTO_LOCUS7804</name>
</gene>
<feature type="compositionally biased region" description="Polar residues" evidence="7">
    <location>
        <begin position="15"/>
        <end position="29"/>
    </location>
</feature>
<keyword evidence="11" id="KW-1185">Reference proteome</keyword>
<feature type="domain" description="Major facilitator superfamily (MFS) profile" evidence="9">
    <location>
        <begin position="84"/>
        <end position="569"/>
    </location>
</feature>
<feature type="region of interest" description="Disordered" evidence="7">
    <location>
        <begin position="1"/>
        <end position="29"/>
    </location>
</feature>
<feature type="transmembrane region" description="Helical" evidence="8">
    <location>
        <begin position="547"/>
        <end position="564"/>
    </location>
</feature>
<comment type="caution">
    <text evidence="10">The sequence shown here is derived from an EMBL/GenBank/DDBJ whole genome shotgun (WGS) entry which is preliminary data.</text>
</comment>
<dbReference type="OrthoDB" id="10021397at2759"/>
<dbReference type="PANTHER" id="PTHR23501:SF191">
    <property type="entry name" value="VACUOLAR BASIC AMINO ACID TRANSPORTER 4"/>
    <property type="match status" value="1"/>
</dbReference>
<dbReference type="CDD" id="cd17502">
    <property type="entry name" value="MFS_Azr1_MDR_like"/>
    <property type="match status" value="1"/>
</dbReference>
<feature type="transmembrane region" description="Helical" evidence="8">
    <location>
        <begin position="382"/>
        <end position="403"/>
    </location>
</feature>
<feature type="transmembrane region" description="Helical" evidence="8">
    <location>
        <begin position="209"/>
        <end position="227"/>
    </location>
</feature>
<evidence type="ECO:0000256" key="8">
    <source>
        <dbReference type="SAM" id="Phobius"/>
    </source>
</evidence>
<evidence type="ECO:0000256" key="7">
    <source>
        <dbReference type="SAM" id="MobiDB-lite"/>
    </source>
</evidence>
<dbReference type="InterPro" id="IPR020846">
    <property type="entry name" value="MFS_dom"/>
</dbReference>
<feature type="transmembrane region" description="Helical" evidence="8">
    <location>
        <begin position="346"/>
        <end position="370"/>
    </location>
</feature>
<dbReference type="InterPro" id="IPR005829">
    <property type="entry name" value="Sugar_transporter_CS"/>
</dbReference>
<evidence type="ECO:0000256" key="5">
    <source>
        <dbReference type="ARBA" id="ARBA00023136"/>
    </source>
</evidence>
<dbReference type="Gene3D" id="1.20.1250.20">
    <property type="entry name" value="MFS general substrate transporter like domains"/>
    <property type="match status" value="1"/>
</dbReference>
<feature type="transmembrane region" description="Helical" evidence="8">
    <location>
        <begin position="302"/>
        <end position="325"/>
    </location>
</feature>
<keyword evidence="4 8" id="KW-1133">Transmembrane helix</keyword>
<evidence type="ECO:0000259" key="9">
    <source>
        <dbReference type="PROSITE" id="PS50850"/>
    </source>
</evidence>
<evidence type="ECO:0000256" key="1">
    <source>
        <dbReference type="ARBA" id="ARBA00004127"/>
    </source>
</evidence>
<evidence type="ECO:0000256" key="6">
    <source>
        <dbReference type="ARBA" id="ARBA00044273"/>
    </source>
</evidence>
<keyword evidence="2" id="KW-0813">Transport</keyword>
<dbReference type="Pfam" id="PF07690">
    <property type="entry name" value="MFS_1"/>
    <property type="match status" value="1"/>
</dbReference>
<protein>
    <recommendedName>
        <fullName evidence="6">MFS-type drug efflux transporter P55</fullName>
    </recommendedName>
</protein>
<dbReference type="GO" id="GO:0012505">
    <property type="term" value="C:endomembrane system"/>
    <property type="evidence" value="ECO:0007669"/>
    <property type="project" value="UniProtKB-SubCell"/>
</dbReference>
<organism evidence="10 11">
    <name type="scientific">Ambispora leptoticha</name>
    <dbReference type="NCBI Taxonomy" id="144679"/>
    <lineage>
        <taxon>Eukaryota</taxon>
        <taxon>Fungi</taxon>
        <taxon>Fungi incertae sedis</taxon>
        <taxon>Mucoromycota</taxon>
        <taxon>Glomeromycotina</taxon>
        <taxon>Glomeromycetes</taxon>
        <taxon>Archaeosporales</taxon>
        <taxon>Ambisporaceae</taxon>
        <taxon>Ambispora</taxon>
    </lineage>
</organism>
<dbReference type="Proteomes" id="UP000789508">
    <property type="component" value="Unassembled WGS sequence"/>
</dbReference>
<feature type="transmembrane region" description="Helical" evidence="8">
    <location>
        <begin position="473"/>
        <end position="497"/>
    </location>
</feature>
<accession>A0A9N9GCU3</accession>